<evidence type="ECO:0000256" key="1">
    <source>
        <dbReference type="ARBA" id="ARBA00004123"/>
    </source>
</evidence>
<feature type="compositionally biased region" description="Basic and acidic residues" evidence="4">
    <location>
        <begin position="25"/>
        <end position="46"/>
    </location>
</feature>
<dbReference type="Gene3D" id="3.90.530.10">
    <property type="entry name" value="XPA C-terminal domain"/>
    <property type="match status" value="1"/>
</dbReference>
<dbReference type="OrthoDB" id="5368863at2759"/>
<dbReference type="GO" id="GO:0000715">
    <property type="term" value="P:nucleotide-excision repair, DNA damage recognition"/>
    <property type="evidence" value="ECO:0007669"/>
    <property type="project" value="TreeGrafter"/>
</dbReference>
<dbReference type="GO" id="GO:0006284">
    <property type="term" value="P:base-excision repair"/>
    <property type="evidence" value="ECO:0007669"/>
    <property type="project" value="TreeGrafter"/>
</dbReference>
<gene>
    <name evidence="6" type="ORF">IFR04_004007</name>
</gene>
<dbReference type="PANTHER" id="PTHR10142:SF0">
    <property type="entry name" value="DNA REPAIR PROTEIN COMPLEMENTING XP-A CELLS"/>
    <property type="match status" value="1"/>
</dbReference>
<comment type="subcellular location">
    <subcellularLocation>
        <location evidence="1">Nucleus</location>
    </subcellularLocation>
</comment>
<evidence type="ECO:0000313" key="7">
    <source>
        <dbReference type="Proteomes" id="UP000664132"/>
    </source>
</evidence>
<protein>
    <recommendedName>
        <fullName evidence="5">XPA C-terminal domain-containing protein</fullName>
    </recommendedName>
</protein>
<dbReference type="InterPro" id="IPR022656">
    <property type="entry name" value="XPA_C"/>
</dbReference>
<evidence type="ECO:0000256" key="2">
    <source>
        <dbReference type="ARBA" id="ARBA00022833"/>
    </source>
</evidence>
<dbReference type="GO" id="GO:1901255">
    <property type="term" value="P:nucleotide-excision repair involved in interstrand cross-link repair"/>
    <property type="evidence" value="ECO:0007669"/>
    <property type="project" value="TreeGrafter"/>
</dbReference>
<dbReference type="CDD" id="cd21077">
    <property type="entry name" value="DBD_Rad14"/>
    <property type="match status" value="1"/>
</dbReference>
<evidence type="ECO:0000256" key="3">
    <source>
        <dbReference type="ARBA" id="ARBA00023242"/>
    </source>
</evidence>
<reference evidence="6" key="1">
    <citation type="submission" date="2021-02" db="EMBL/GenBank/DDBJ databases">
        <title>Genome sequence Cadophora malorum strain M34.</title>
        <authorList>
            <person name="Stefanovic E."/>
            <person name="Vu D."/>
            <person name="Scully C."/>
            <person name="Dijksterhuis J."/>
            <person name="Roader J."/>
            <person name="Houbraken J."/>
        </authorList>
    </citation>
    <scope>NUCLEOTIDE SEQUENCE</scope>
    <source>
        <strain evidence="6">M34</strain>
    </source>
</reference>
<feature type="compositionally biased region" description="Polar residues" evidence="4">
    <location>
        <begin position="50"/>
        <end position="61"/>
    </location>
</feature>
<sequence length="366" mass="42031">MERQVTPPHRPNVRPNARSPPTPEVTRRIEENRLKAKAIRERRIAEEAASQSVSSKISAATASLKRNHSSISSFENPTTGRDLSTNRDARDAHDVILPARKFKKYVDHDFSKMTDTKGGFLNADDDPFNKAMHASNEKDEKPAHMTLKEWERHQLLKSLRRRKEGPFEPGLGLGAREVGKKCADCGSLEIDWTWDEVFNVQVCSRCKDKNEQKYSLLTKTECKTDYMLTEPELADTDLLPRLLKPNPHKAHWHDMSLFLRFQVEEYAIKTKWGSAEAMDAEFERRQAGKEVQRDKKFKKGLAELEKKTRGESMLRRKREKNKKAQFGDRIDDGKHVHTFGIGVEGEDGATIRTCTECGHEIEEFIM</sequence>
<feature type="domain" description="XPA C-terminal" evidence="5">
    <location>
        <begin position="213"/>
        <end position="263"/>
    </location>
</feature>
<dbReference type="Pfam" id="PF05181">
    <property type="entry name" value="XPA_C"/>
    <property type="match status" value="1"/>
</dbReference>
<dbReference type="GO" id="GO:0000110">
    <property type="term" value="C:nucleotide-excision repair factor 1 complex"/>
    <property type="evidence" value="ECO:0007669"/>
    <property type="project" value="TreeGrafter"/>
</dbReference>
<comment type="caution">
    <text evidence="6">The sequence shown here is derived from an EMBL/GenBank/DDBJ whole genome shotgun (WGS) entry which is preliminary data.</text>
</comment>
<dbReference type="InterPro" id="IPR000465">
    <property type="entry name" value="XPA/RAD14"/>
</dbReference>
<dbReference type="GO" id="GO:0070914">
    <property type="term" value="P:UV-damage excision repair"/>
    <property type="evidence" value="ECO:0007669"/>
    <property type="project" value="TreeGrafter"/>
</dbReference>
<dbReference type="NCBIfam" id="TIGR00598">
    <property type="entry name" value="rad14"/>
    <property type="match status" value="1"/>
</dbReference>
<dbReference type="EMBL" id="JAFJYH010000042">
    <property type="protein sequence ID" value="KAG4422937.1"/>
    <property type="molecule type" value="Genomic_DNA"/>
</dbReference>
<keyword evidence="7" id="KW-1185">Reference proteome</keyword>
<evidence type="ECO:0000256" key="4">
    <source>
        <dbReference type="SAM" id="MobiDB-lite"/>
    </source>
</evidence>
<dbReference type="AlphaFoldDB" id="A0A8H7WDT0"/>
<feature type="region of interest" description="Disordered" evidence="4">
    <location>
        <begin position="1"/>
        <end position="89"/>
    </location>
</feature>
<dbReference type="SUPFAM" id="SSF46955">
    <property type="entry name" value="Putative DNA-binding domain"/>
    <property type="match status" value="1"/>
</dbReference>
<feature type="compositionally biased region" description="Polar residues" evidence="4">
    <location>
        <begin position="69"/>
        <end position="83"/>
    </location>
</feature>
<proteinExistence type="predicted"/>
<accession>A0A8H7WDT0</accession>
<evidence type="ECO:0000313" key="6">
    <source>
        <dbReference type="EMBL" id="KAG4422937.1"/>
    </source>
</evidence>
<name>A0A8H7WDT0_9HELO</name>
<dbReference type="PANTHER" id="PTHR10142">
    <property type="entry name" value="DNA REPAIR PROTEIN COMPLEMENTING XP-A CELLS"/>
    <property type="match status" value="1"/>
</dbReference>
<dbReference type="InterPro" id="IPR037129">
    <property type="entry name" value="XPA_sf"/>
</dbReference>
<organism evidence="6 7">
    <name type="scientific">Cadophora malorum</name>
    <dbReference type="NCBI Taxonomy" id="108018"/>
    <lineage>
        <taxon>Eukaryota</taxon>
        <taxon>Fungi</taxon>
        <taxon>Dikarya</taxon>
        <taxon>Ascomycota</taxon>
        <taxon>Pezizomycotina</taxon>
        <taxon>Leotiomycetes</taxon>
        <taxon>Helotiales</taxon>
        <taxon>Ploettnerulaceae</taxon>
        <taxon>Cadophora</taxon>
    </lineage>
</organism>
<keyword evidence="2" id="KW-0862">Zinc</keyword>
<keyword evidence="3" id="KW-0539">Nucleus</keyword>
<dbReference type="InterPro" id="IPR009061">
    <property type="entry name" value="DNA-bd_dom_put_sf"/>
</dbReference>
<evidence type="ECO:0000259" key="5">
    <source>
        <dbReference type="Pfam" id="PF05181"/>
    </source>
</evidence>
<dbReference type="GO" id="GO:0003684">
    <property type="term" value="F:damaged DNA binding"/>
    <property type="evidence" value="ECO:0007669"/>
    <property type="project" value="InterPro"/>
</dbReference>
<dbReference type="Proteomes" id="UP000664132">
    <property type="component" value="Unassembled WGS sequence"/>
</dbReference>